<keyword evidence="1" id="KW-0175">Coiled coil</keyword>
<evidence type="ECO:0000313" key="3">
    <source>
        <dbReference type="Proteomes" id="UP000649617"/>
    </source>
</evidence>
<dbReference type="AlphaFoldDB" id="A0A812X163"/>
<feature type="non-terminal residue" evidence="2">
    <location>
        <position position="1"/>
    </location>
</feature>
<accession>A0A812X163</accession>
<dbReference type="EMBL" id="CAJNIZ010044674">
    <property type="protein sequence ID" value="CAE7697460.1"/>
    <property type="molecule type" value="Genomic_DNA"/>
</dbReference>
<evidence type="ECO:0000256" key="1">
    <source>
        <dbReference type="SAM" id="Coils"/>
    </source>
</evidence>
<evidence type="ECO:0000313" key="2">
    <source>
        <dbReference type="EMBL" id="CAE7697460.1"/>
    </source>
</evidence>
<name>A0A812X163_SYMPI</name>
<reference evidence="2" key="1">
    <citation type="submission" date="2021-02" db="EMBL/GenBank/DDBJ databases">
        <authorList>
            <person name="Dougan E. K."/>
            <person name="Rhodes N."/>
            <person name="Thang M."/>
            <person name="Chan C."/>
        </authorList>
    </citation>
    <scope>NUCLEOTIDE SEQUENCE</scope>
</reference>
<organism evidence="2 3">
    <name type="scientific">Symbiodinium pilosum</name>
    <name type="common">Dinoflagellate</name>
    <dbReference type="NCBI Taxonomy" id="2952"/>
    <lineage>
        <taxon>Eukaryota</taxon>
        <taxon>Sar</taxon>
        <taxon>Alveolata</taxon>
        <taxon>Dinophyceae</taxon>
        <taxon>Suessiales</taxon>
        <taxon>Symbiodiniaceae</taxon>
        <taxon>Symbiodinium</taxon>
    </lineage>
</organism>
<sequence length="117" mass="13360">AGLQQIYTGHMHPESIQHAAHLREHLPNLELHSAQMEQQLADQRERHEAQRLATQLEVETLRRSLALHTQRLHAKEQESTWLRRHAEALEDELLHLQGRRAPGTAGYAAHGIAAARQ</sequence>
<keyword evidence="3" id="KW-1185">Reference proteome</keyword>
<comment type="caution">
    <text evidence="2">The sequence shown here is derived from an EMBL/GenBank/DDBJ whole genome shotgun (WGS) entry which is preliminary data.</text>
</comment>
<gene>
    <name evidence="2" type="primary">Hcn1</name>
    <name evidence="2" type="ORF">SPIL2461_LOCUS19588</name>
</gene>
<feature type="non-terminal residue" evidence="2">
    <location>
        <position position="117"/>
    </location>
</feature>
<feature type="coiled-coil region" evidence="1">
    <location>
        <begin position="26"/>
        <end position="78"/>
    </location>
</feature>
<dbReference type="OrthoDB" id="428699at2759"/>
<dbReference type="Proteomes" id="UP000649617">
    <property type="component" value="Unassembled WGS sequence"/>
</dbReference>
<protein>
    <submittedName>
        <fullName evidence="2">Hcn1 protein</fullName>
    </submittedName>
</protein>
<proteinExistence type="predicted"/>